<name>A0A918WMX6_9BACT</name>
<evidence type="ECO:0000313" key="2">
    <source>
        <dbReference type="Proteomes" id="UP000644507"/>
    </source>
</evidence>
<reference evidence="1" key="2">
    <citation type="submission" date="2020-09" db="EMBL/GenBank/DDBJ databases">
        <authorList>
            <person name="Sun Q."/>
            <person name="Kim S."/>
        </authorList>
    </citation>
    <scope>NUCLEOTIDE SEQUENCE</scope>
    <source>
        <strain evidence="1">KCTC 12988</strain>
    </source>
</reference>
<dbReference type="InterPro" id="IPR050952">
    <property type="entry name" value="TRIM-NHL_E3_ligases"/>
</dbReference>
<organism evidence="1 2">
    <name type="scientific">Roseibacillus persicicus</name>
    <dbReference type="NCBI Taxonomy" id="454148"/>
    <lineage>
        <taxon>Bacteria</taxon>
        <taxon>Pseudomonadati</taxon>
        <taxon>Verrucomicrobiota</taxon>
        <taxon>Verrucomicrobiia</taxon>
        <taxon>Verrucomicrobiales</taxon>
        <taxon>Verrucomicrobiaceae</taxon>
        <taxon>Roseibacillus</taxon>
    </lineage>
</organism>
<dbReference type="EMBL" id="BMXI01000011">
    <property type="protein sequence ID" value="GHC58022.1"/>
    <property type="molecule type" value="Genomic_DNA"/>
</dbReference>
<gene>
    <name evidence="1" type="primary">pam</name>
    <name evidence="1" type="ORF">GCM10007100_26130</name>
</gene>
<evidence type="ECO:0000313" key="1">
    <source>
        <dbReference type="EMBL" id="GHC58022.1"/>
    </source>
</evidence>
<proteinExistence type="predicted"/>
<dbReference type="InterPro" id="IPR011042">
    <property type="entry name" value="6-blade_b-propeller_TolB-like"/>
</dbReference>
<keyword evidence="1" id="KW-0503">Monooxygenase</keyword>
<dbReference type="GO" id="GO:0008270">
    <property type="term" value="F:zinc ion binding"/>
    <property type="evidence" value="ECO:0007669"/>
    <property type="project" value="UniProtKB-KW"/>
</dbReference>
<reference evidence="1" key="1">
    <citation type="journal article" date="2014" name="Int. J. Syst. Evol. Microbiol.">
        <title>Complete genome sequence of Corynebacterium casei LMG S-19264T (=DSM 44701T), isolated from a smear-ripened cheese.</title>
        <authorList>
            <consortium name="US DOE Joint Genome Institute (JGI-PGF)"/>
            <person name="Walter F."/>
            <person name="Albersmeier A."/>
            <person name="Kalinowski J."/>
            <person name="Ruckert C."/>
        </authorList>
    </citation>
    <scope>NUCLEOTIDE SEQUENCE</scope>
    <source>
        <strain evidence="1">KCTC 12988</strain>
    </source>
</reference>
<accession>A0A918WMX6</accession>
<comment type="caution">
    <text evidence="1">The sequence shown here is derived from an EMBL/GenBank/DDBJ whole genome shotgun (WGS) entry which is preliminary data.</text>
</comment>
<dbReference type="Proteomes" id="UP000644507">
    <property type="component" value="Unassembled WGS sequence"/>
</dbReference>
<keyword evidence="1" id="KW-0560">Oxidoreductase</keyword>
<dbReference type="GO" id="GO:0004497">
    <property type="term" value="F:monooxygenase activity"/>
    <property type="evidence" value="ECO:0007669"/>
    <property type="project" value="UniProtKB-KW"/>
</dbReference>
<dbReference type="AlphaFoldDB" id="A0A918WMX6"/>
<dbReference type="RefSeq" id="WP_189570599.1">
    <property type="nucleotide sequence ID" value="NZ_BMXI01000011.1"/>
</dbReference>
<keyword evidence="2" id="KW-1185">Reference proteome</keyword>
<dbReference type="PANTHER" id="PTHR24104">
    <property type="entry name" value="E3 UBIQUITIN-PROTEIN LIGASE NHLRC1-RELATED"/>
    <property type="match status" value="1"/>
</dbReference>
<dbReference type="Gene3D" id="2.120.10.30">
    <property type="entry name" value="TolB, C-terminal domain"/>
    <property type="match status" value="2"/>
</dbReference>
<protein>
    <submittedName>
        <fullName evidence="1">Peptidylglycine monooxygenase</fullName>
    </submittedName>
</protein>
<dbReference type="SUPFAM" id="SSF63829">
    <property type="entry name" value="Calcium-dependent phosphotriesterase"/>
    <property type="match status" value="1"/>
</dbReference>
<dbReference type="PANTHER" id="PTHR24104:SF25">
    <property type="entry name" value="PROTEIN LIN-41"/>
    <property type="match status" value="1"/>
</dbReference>
<sequence>MKPPILALTLATLPLFAQFQPTEEVRPLTEEESVLGHNGLRYQVDRDWAKVDREQAPVVNAHAMVASDDGFFYLVTDHPKNAVLVFQPDGTYVRSFGEGLKGGHGIDLVKDGDRELIIHVDCGWEFSAEGKATKKTGSVNLLTKNGELVRTLPSTVDLGLEKEGTYYGPCDVAVTADNEIIVIDGYSSNRVLHFTLDGELVRHWGGRKSGEHADISNGHGISIDDSDPANPVLWVSSREQNQLKRFTLEGDYLDTIELPGAYAGQAVFHGDHIYTGVCWSKDPKTGKRLNKSGFVAVLDRKTHKVVSVPGGSEPLYTDNKLSPLSQAQSVFLHVHDLMVDKEGNIYVMEWNAACRYPFKLTLQK</sequence>